<dbReference type="InterPro" id="IPR026580">
    <property type="entry name" value="DivIB"/>
</dbReference>
<dbReference type="GeneID" id="94552182"/>
<sequence>MRWFGSWKEKMNKQAQPSKKNYSVLYLVFTVGLMITGFLISPYGKVGELFVEGDSTIPDQLVLDASKITSKQTVIGTLASEKAIEAQIMASLPQVKAVTVKRTGLNDIIIKVADYQTLAYLSENNRYQSILENGMILNESLKFPMGNKPLLTKFEQGPLLNEFISGFKDMSKDIHDTISEIQYMGTKTNPYKISIYMNDGNQVIANITDFSNKLAYYPDIIQKLKGKKGIIDMEVGVFFTPFNSVTEKEIDIETQTEE</sequence>
<keyword evidence="3 8" id="KW-0132">Cell division</keyword>
<dbReference type="HAMAP" id="MF_00912">
    <property type="entry name" value="DivIB"/>
    <property type="match status" value="1"/>
</dbReference>
<dbReference type="GO" id="GO:0032153">
    <property type="term" value="C:cell division site"/>
    <property type="evidence" value="ECO:0007669"/>
    <property type="project" value="UniProtKB-UniRule"/>
</dbReference>
<name>A0A6G7WFV2_9LACT</name>
<reference evidence="10 11" key="1">
    <citation type="journal article" date="2017" name="Int. J. Syst. Evol. Microbiol.">
        <title>Jeotgalibaca porci sp. nov. and Jeotgalibaca arthritidis sp. nov., isolated from pigs, and emended description of the genus Jeotgalibaca.</title>
        <authorList>
            <person name="Zamora L."/>
            <person name="Perez-Sancho M."/>
            <person name="Dominguez L."/>
            <person name="Fernandez-Garayzabal J.F."/>
            <person name="Vela A.I."/>
        </authorList>
    </citation>
    <scope>NUCLEOTIDE SEQUENCE [LARGE SCALE GENOMIC DNA]</scope>
    <source>
        <strain evidence="10 11">CCUG 69148</strain>
    </source>
</reference>
<dbReference type="Proteomes" id="UP000501830">
    <property type="component" value="Chromosome"/>
</dbReference>
<evidence type="ECO:0000313" key="10">
    <source>
        <dbReference type="EMBL" id="QIK51068.1"/>
    </source>
</evidence>
<dbReference type="AlphaFoldDB" id="A0A6G7WFV2"/>
<dbReference type="InterPro" id="IPR013685">
    <property type="entry name" value="POTRA_FtsQ_type"/>
</dbReference>
<dbReference type="RefSeq" id="WP_166062113.1">
    <property type="nucleotide sequence ID" value="NZ_CP049889.1"/>
</dbReference>
<keyword evidence="6 8" id="KW-0472">Membrane</keyword>
<keyword evidence="5 8" id="KW-1133">Transmembrane helix</keyword>
<proteinExistence type="inferred from homology"/>
<dbReference type="GO" id="GO:0043093">
    <property type="term" value="P:FtsZ-dependent cytokinesis"/>
    <property type="evidence" value="ECO:0007669"/>
    <property type="project" value="UniProtKB-UniRule"/>
</dbReference>
<comment type="similarity">
    <text evidence="8">Belongs to the FtsQ/DivIB family. DivIB subfamily.</text>
</comment>
<evidence type="ECO:0000313" key="11">
    <source>
        <dbReference type="Proteomes" id="UP000501830"/>
    </source>
</evidence>
<gene>
    <name evidence="8" type="primary">divIB</name>
    <name evidence="10" type="ORF">G7058_02750</name>
</gene>
<keyword evidence="11" id="KW-1185">Reference proteome</keyword>
<dbReference type="InterPro" id="IPR050487">
    <property type="entry name" value="FtsQ_DivIB"/>
</dbReference>
<dbReference type="EMBL" id="CP049889">
    <property type="protein sequence ID" value="QIK51068.1"/>
    <property type="molecule type" value="Genomic_DNA"/>
</dbReference>
<dbReference type="GO" id="GO:0005886">
    <property type="term" value="C:plasma membrane"/>
    <property type="evidence" value="ECO:0007669"/>
    <property type="project" value="UniProtKB-SubCell"/>
</dbReference>
<comment type="function">
    <text evidence="8">Cell division protein that may be involved in stabilizing or promoting the assembly of the division complex.</text>
</comment>
<feature type="domain" description="POTRA" evidence="9">
    <location>
        <begin position="44"/>
        <end position="115"/>
    </location>
</feature>
<evidence type="ECO:0000256" key="3">
    <source>
        <dbReference type="ARBA" id="ARBA00022618"/>
    </source>
</evidence>
<keyword evidence="7 8" id="KW-0131">Cell cycle</keyword>
<dbReference type="KEGG" id="jpo:G7058_02750"/>
<evidence type="ECO:0000256" key="8">
    <source>
        <dbReference type="HAMAP-Rule" id="MF_00912"/>
    </source>
</evidence>
<evidence type="ECO:0000256" key="5">
    <source>
        <dbReference type="ARBA" id="ARBA00022989"/>
    </source>
</evidence>
<evidence type="ECO:0000256" key="7">
    <source>
        <dbReference type="ARBA" id="ARBA00023306"/>
    </source>
</evidence>
<dbReference type="InterPro" id="IPR034746">
    <property type="entry name" value="POTRA"/>
</dbReference>
<accession>A0A6G7WFV2</accession>
<evidence type="ECO:0000256" key="4">
    <source>
        <dbReference type="ARBA" id="ARBA00022692"/>
    </source>
</evidence>
<comment type="subcellular location">
    <subcellularLocation>
        <location evidence="8">Cell membrane</location>
        <topology evidence="8">Single-pass type II membrane protein</topology>
    </subcellularLocation>
    <subcellularLocation>
        <location evidence="1">Membrane</location>
    </subcellularLocation>
    <text evidence="8">Localizes to the division septum.</text>
</comment>
<dbReference type="InterPro" id="IPR005548">
    <property type="entry name" value="Cell_div_FtsQ/DivIB_C"/>
</dbReference>
<dbReference type="Pfam" id="PF03799">
    <property type="entry name" value="FtsQ_DivIB_C"/>
    <property type="match status" value="1"/>
</dbReference>
<evidence type="ECO:0000256" key="2">
    <source>
        <dbReference type="ARBA" id="ARBA00022475"/>
    </source>
</evidence>
<feature type="transmembrane region" description="Helical" evidence="8">
    <location>
        <begin position="21"/>
        <end position="40"/>
    </location>
</feature>
<dbReference type="PROSITE" id="PS51779">
    <property type="entry name" value="POTRA"/>
    <property type="match status" value="1"/>
</dbReference>
<organism evidence="10 11">
    <name type="scientific">Jeotgalibaca porci</name>
    <dbReference type="NCBI Taxonomy" id="1868793"/>
    <lineage>
        <taxon>Bacteria</taxon>
        <taxon>Bacillati</taxon>
        <taxon>Bacillota</taxon>
        <taxon>Bacilli</taxon>
        <taxon>Lactobacillales</taxon>
        <taxon>Carnobacteriaceae</taxon>
        <taxon>Jeotgalibaca</taxon>
    </lineage>
</organism>
<keyword evidence="2 8" id="KW-1003">Cell membrane</keyword>
<protein>
    <recommendedName>
        <fullName evidence="8">Cell division protein DivIB</fullName>
    </recommendedName>
</protein>
<evidence type="ECO:0000259" key="9">
    <source>
        <dbReference type="PROSITE" id="PS51779"/>
    </source>
</evidence>
<dbReference type="PANTHER" id="PTHR37820">
    <property type="entry name" value="CELL DIVISION PROTEIN DIVIB"/>
    <property type="match status" value="1"/>
</dbReference>
<evidence type="ECO:0000256" key="6">
    <source>
        <dbReference type="ARBA" id="ARBA00023136"/>
    </source>
</evidence>
<evidence type="ECO:0000256" key="1">
    <source>
        <dbReference type="ARBA" id="ARBA00004370"/>
    </source>
</evidence>
<keyword evidence="4 8" id="KW-0812">Transmembrane</keyword>
<dbReference type="Gene3D" id="3.40.50.10960">
    <property type="match status" value="1"/>
</dbReference>
<dbReference type="PANTHER" id="PTHR37820:SF1">
    <property type="entry name" value="CELL DIVISION PROTEIN FTSQ"/>
    <property type="match status" value="1"/>
</dbReference>
<dbReference type="Pfam" id="PF08478">
    <property type="entry name" value="POTRA_1"/>
    <property type="match status" value="1"/>
</dbReference>